<dbReference type="SUPFAM" id="SSF48600">
    <property type="entry name" value="Chorismate mutase II"/>
    <property type="match status" value="1"/>
</dbReference>
<comment type="function">
    <text evidence="2">Catalyzes the Claisen rearrangement of chorismate to prephenate and the decarboxylation/dehydration of prephenate to phenylpyruvate.</text>
</comment>
<dbReference type="InterPro" id="IPR036979">
    <property type="entry name" value="CM_dom_sf"/>
</dbReference>
<dbReference type="NCBIfam" id="NF008865">
    <property type="entry name" value="PRK11898.1"/>
    <property type="match status" value="1"/>
</dbReference>
<evidence type="ECO:0000259" key="22">
    <source>
        <dbReference type="PROSITE" id="PS51671"/>
    </source>
</evidence>
<dbReference type="Gene3D" id="3.30.70.260">
    <property type="match status" value="1"/>
</dbReference>
<evidence type="ECO:0000259" key="20">
    <source>
        <dbReference type="PROSITE" id="PS51168"/>
    </source>
</evidence>
<evidence type="ECO:0000256" key="19">
    <source>
        <dbReference type="SAM" id="MobiDB-lite"/>
    </source>
</evidence>
<dbReference type="PIRSF" id="PIRSF001500">
    <property type="entry name" value="Chor_mut_pdt_Ppr"/>
    <property type="match status" value="1"/>
</dbReference>
<dbReference type="PROSITE" id="PS51168">
    <property type="entry name" value="CHORISMATE_MUT_2"/>
    <property type="match status" value="1"/>
</dbReference>
<dbReference type="InterPro" id="IPR001086">
    <property type="entry name" value="Preph_deHydtase"/>
</dbReference>
<dbReference type="Gene3D" id="3.40.190.10">
    <property type="entry name" value="Periplasmic binding protein-like II"/>
    <property type="match status" value="2"/>
</dbReference>
<dbReference type="InterPro" id="IPR045865">
    <property type="entry name" value="ACT-like_dom_sf"/>
</dbReference>
<dbReference type="Pfam" id="PF01817">
    <property type="entry name" value="CM_2"/>
    <property type="match status" value="1"/>
</dbReference>
<evidence type="ECO:0000256" key="11">
    <source>
        <dbReference type="ARBA" id="ARBA00023141"/>
    </source>
</evidence>
<dbReference type="InterPro" id="IPR002912">
    <property type="entry name" value="ACT_dom"/>
</dbReference>
<reference evidence="24" key="1">
    <citation type="journal article" date="2019" name="Int. J. Syst. Evol. Microbiol.">
        <title>The Global Catalogue of Microorganisms (GCM) 10K type strain sequencing project: providing services to taxonomists for standard genome sequencing and annotation.</title>
        <authorList>
            <consortium name="The Broad Institute Genomics Platform"/>
            <consortium name="The Broad Institute Genome Sequencing Center for Infectious Disease"/>
            <person name="Wu L."/>
            <person name="Ma J."/>
        </authorList>
    </citation>
    <scope>NUCLEOTIDE SEQUENCE [LARGE SCALE GENOMIC DNA]</scope>
    <source>
        <strain evidence="24">CGMCC 1.10759</strain>
    </source>
</reference>
<dbReference type="PANTHER" id="PTHR21022:SF19">
    <property type="entry name" value="PREPHENATE DEHYDRATASE-RELATED"/>
    <property type="match status" value="1"/>
</dbReference>
<dbReference type="CDD" id="cd13630">
    <property type="entry name" value="PBP2_PDT_1"/>
    <property type="match status" value="1"/>
</dbReference>
<dbReference type="InterPro" id="IPR010957">
    <property type="entry name" value="G/b/e-P-prot_chorismate_mutase"/>
</dbReference>
<keyword evidence="12" id="KW-0584">Phenylalanine biosynthesis</keyword>
<dbReference type="EMBL" id="JBHSDU010000001">
    <property type="protein sequence ID" value="MFC4308074.1"/>
    <property type="molecule type" value="Genomic_DNA"/>
</dbReference>
<comment type="subcellular location">
    <subcellularLocation>
        <location evidence="3">Cytoplasm</location>
    </subcellularLocation>
</comment>
<feature type="domain" description="Chorismate mutase" evidence="20">
    <location>
        <begin position="29"/>
        <end position="122"/>
    </location>
</feature>
<dbReference type="Gene3D" id="1.20.59.10">
    <property type="entry name" value="Chorismate mutase"/>
    <property type="match status" value="1"/>
</dbReference>
<dbReference type="Pfam" id="PF01842">
    <property type="entry name" value="ACT"/>
    <property type="match status" value="1"/>
</dbReference>
<dbReference type="Proteomes" id="UP001595904">
    <property type="component" value="Unassembled WGS sequence"/>
</dbReference>
<dbReference type="InterPro" id="IPR002701">
    <property type="entry name" value="CM_II_prokaryot"/>
</dbReference>
<feature type="domain" description="ACT" evidence="22">
    <location>
        <begin position="311"/>
        <end position="388"/>
    </location>
</feature>
<evidence type="ECO:0000256" key="18">
    <source>
        <dbReference type="ARBA" id="ARBA00047848"/>
    </source>
</evidence>
<evidence type="ECO:0000256" key="17">
    <source>
        <dbReference type="ARBA" id="ARBA00031520"/>
    </source>
</evidence>
<sequence>MKRTSKAASSKGSSKPKKASAAPAATSAPKASVELSSIRERIDGIDQRIHDLLNERARFAQQVGESKRGEGMSTADFYKPEREAQVLRNAIERNKGPLRNDEIVRLFREIMSACLAQQEPLKIAFLGPEGTFSQQAVLKHFGHSVRALPLPAISEVFEEVQAGHADFGVVPIENSTEGTVNHTLDMFLNSPLKICGEIELRIRQHLMGRMKGLQKIARVCSHPQSLAQCRQWLDEHLPNIERVPVSSNAEAARRARDEDGTAAIAGEAAAEVYNLGVIVPEIEDTADNTTRFLVVGRKLFSASGQDKTTLLVSAGDTQSPGALHRLLGPLAANDITMTRIESRPSRKRKWDYVFFIDVIGHAEQPPLSTALEELRKASTLFRVLGSYPAAVL</sequence>
<comment type="caution">
    <text evidence="23">The sequence shown here is derived from an EMBL/GenBank/DDBJ whole genome shotgun (WGS) entry which is preliminary data.</text>
</comment>
<evidence type="ECO:0000313" key="23">
    <source>
        <dbReference type="EMBL" id="MFC4308074.1"/>
    </source>
</evidence>
<gene>
    <name evidence="23" type="primary">pheA</name>
    <name evidence="23" type="ORF">ACFPN2_03175</name>
</gene>
<evidence type="ECO:0000256" key="14">
    <source>
        <dbReference type="ARBA" id="ARBA00023239"/>
    </source>
</evidence>
<proteinExistence type="predicted"/>
<evidence type="ECO:0000256" key="13">
    <source>
        <dbReference type="ARBA" id="ARBA00023235"/>
    </source>
</evidence>
<dbReference type="PROSITE" id="PS00858">
    <property type="entry name" value="PREPHENATE_DEHYDR_2"/>
    <property type="match status" value="1"/>
</dbReference>
<evidence type="ECO:0000256" key="3">
    <source>
        <dbReference type="ARBA" id="ARBA00004496"/>
    </source>
</evidence>
<feature type="compositionally biased region" description="Low complexity" evidence="19">
    <location>
        <begin position="1"/>
        <end position="32"/>
    </location>
</feature>
<keyword evidence="24" id="KW-1185">Reference proteome</keyword>
<evidence type="ECO:0000256" key="4">
    <source>
        <dbReference type="ARBA" id="ARBA00004741"/>
    </source>
</evidence>
<evidence type="ECO:0000256" key="7">
    <source>
        <dbReference type="ARBA" id="ARBA00013147"/>
    </source>
</evidence>
<dbReference type="SMART" id="SM00830">
    <property type="entry name" value="CM_2"/>
    <property type="match status" value="1"/>
</dbReference>
<dbReference type="GO" id="GO:0004664">
    <property type="term" value="F:prephenate dehydratase activity"/>
    <property type="evidence" value="ECO:0007669"/>
    <property type="project" value="UniProtKB-EC"/>
</dbReference>
<keyword evidence="9" id="KW-0963">Cytoplasm</keyword>
<dbReference type="RefSeq" id="WP_380594889.1">
    <property type="nucleotide sequence ID" value="NZ_JBHSDU010000001.1"/>
</dbReference>
<dbReference type="EC" id="5.4.99.5" evidence="6"/>
<dbReference type="SUPFAM" id="SSF55021">
    <property type="entry name" value="ACT-like"/>
    <property type="match status" value="1"/>
</dbReference>
<evidence type="ECO:0000256" key="16">
    <source>
        <dbReference type="ARBA" id="ARBA00031175"/>
    </source>
</evidence>
<protein>
    <recommendedName>
        <fullName evidence="8">Bifunctional chorismate mutase/prephenate dehydratase</fullName>
        <ecNumber evidence="7">4.2.1.51</ecNumber>
        <ecNumber evidence="6">5.4.99.5</ecNumber>
    </recommendedName>
    <alternativeName>
        <fullName evidence="17">Chorismate mutase-prephenate dehydratase</fullName>
    </alternativeName>
    <alternativeName>
        <fullName evidence="16">p-protein</fullName>
    </alternativeName>
</protein>
<dbReference type="NCBIfam" id="TIGR01807">
    <property type="entry name" value="CM_P2"/>
    <property type="match status" value="1"/>
</dbReference>
<keyword evidence="10" id="KW-0028">Amino-acid biosynthesis</keyword>
<evidence type="ECO:0000256" key="12">
    <source>
        <dbReference type="ARBA" id="ARBA00023222"/>
    </source>
</evidence>
<dbReference type="SUPFAM" id="SSF53850">
    <property type="entry name" value="Periplasmic binding protein-like II"/>
    <property type="match status" value="1"/>
</dbReference>
<evidence type="ECO:0000256" key="6">
    <source>
        <dbReference type="ARBA" id="ARBA00012404"/>
    </source>
</evidence>
<name>A0ABV8SKC2_9GAMM</name>
<dbReference type="PROSITE" id="PS51171">
    <property type="entry name" value="PREPHENATE_DEHYDR_3"/>
    <property type="match status" value="1"/>
</dbReference>
<keyword evidence="13" id="KW-0413">Isomerase</keyword>
<comment type="pathway">
    <text evidence="5">Metabolic intermediate biosynthesis; prephenate biosynthesis; prephenate from chorismate: step 1/1.</text>
</comment>
<keyword evidence="11" id="KW-0057">Aromatic amino acid biosynthesis</keyword>
<feature type="domain" description="Prephenate dehydratase" evidence="21">
    <location>
        <begin position="122"/>
        <end position="297"/>
    </location>
</feature>
<evidence type="ECO:0000256" key="9">
    <source>
        <dbReference type="ARBA" id="ARBA00022490"/>
    </source>
</evidence>
<evidence type="ECO:0000256" key="1">
    <source>
        <dbReference type="ARBA" id="ARBA00000824"/>
    </source>
</evidence>
<dbReference type="InterPro" id="IPR018528">
    <property type="entry name" value="Preph_deHydtase_CS"/>
</dbReference>
<feature type="region of interest" description="Disordered" evidence="19">
    <location>
        <begin position="1"/>
        <end position="34"/>
    </location>
</feature>
<comment type="pathway">
    <text evidence="4">Amino-acid biosynthesis; L-phenylalanine biosynthesis; phenylpyruvate from prephenate: step 1/1.</text>
</comment>
<evidence type="ECO:0000256" key="8">
    <source>
        <dbReference type="ARBA" id="ARBA00014401"/>
    </source>
</evidence>
<evidence type="ECO:0000256" key="10">
    <source>
        <dbReference type="ARBA" id="ARBA00022605"/>
    </source>
</evidence>
<dbReference type="PROSITE" id="PS00857">
    <property type="entry name" value="PREPHENATE_DEHYDR_1"/>
    <property type="match status" value="1"/>
</dbReference>
<accession>A0ABV8SKC2</accession>
<evidence type="ECO:0000256" key="15">
    <source>
        <dbReference type="ARBA" id="ARBA00023268"/>
    </source>
</evidence>
<dbReference type="CDD" id="cd04905">
    <property type="entry name" value="ACT_CM-PDT"/>
    <property type="match status" value="1"/>
</dbReference>
<organism evidence="23 24">
    <name type="scientific">Steroidobacter flavus</name>
    <dbReference type="NCBI Taxonomy" id="1842136"/>
    <lineage>
        <taxon>Bacteria</taxon>
        <taxon>Pseudomonadati</taxon>
        <taxon>Pseudomonadota</taxon>
        <taxon>Gammaproteobacteria</taxon>
        <taxon>Steroidobacterales</taxon>
        <taxon>Steroidobacteraceae</taxon>
        <taxon>Steroidobacter</taxon>
    </lineage>
</organism>
<dbReference type="InterPro" id="IPR036263">
    <property type="entry name" value="Chorismate_II_sf"/>
</dbReference>
<evidence type="ECO:0000256" key="5">
    <source>
        <dbReference type="ARBA" id="ARBA00004817"/>
    </source>
</evidence>
<keyword evidence="14 23" id="KW-0456">Lyase</keyword>
<evidence type="ECO:0000313" key="24">
    <source>
        <dbReference type="Proteomes" id="UP001595904"/>
    </source>
</evidence>
<evidence type="ECO:0000256" key="2">
    <source>
        <dbReference type="ARBA" id="ARBA00002364"/>
    </source>
</evidence>
<dbReference type="PANTHER" id="PTHR21022">
    <property type="entry name" value="PREPHENATE DEHYDRATASE P PROTEIN"/>
    <property type="match status" value="1"/>
</dbReference>
<evidence type="ECO:0000259" key="21">
    <source>
        <dbReference type="PROSITE" id="PS51171"/>
    </source>
</evidence>
<dbReference type="InterPro" id="IPR008242">
    <property type="entry name" value="Chor_mutase/pphenate_deHydtase"/>
</dbReference>
<comment type="catalytic activity">
    <reaction evidence="18">
        <text>prephenate + H(+) = 3-phenylpyruvate + CO2 + H2O</text>
        <dbReference type="Rhea" id="RHEA:21648"/>
        <dbReference type="ChEBI" id="CHEBI:15377"/>
        <dbReference type="ChEBI" id="CHEBI:15378"/>
        <dbReference type="ChEBI" id="CHEBI:16526"/>
        <dbReference type="ChEBI" id="CHEBI:18005"/>
        <dbReference type="ChEBI" id="CHEBI:29934"/>
        <dbReference type="EC" id="4.2.1.51"/>
    </reaction>
</comment>
<comment type="catalytic activity">
    <reaction evidence="1">
        <text>chorismate = prephenate</text>
        <dbReference type="Rhea" id="RHEA:13897"/>
        <dbReference type="ChEBI" id="CHEBI:29748"/>
        <dbReference type="ChEBI" id="CHEBI:29934"/>
        <dbReference type="EC" id="5.4.99.5"/>
    </reaction>
</comment>
<dbReference type="Pfam" id="PF00800">
    <property type="entry name" value="PDT"/>
    <property type="match status" value="1"/>
</dbReference>
<dbReference type="EC" id="4.2.1.51" evidence="7"/>
<dbReference type="PROSITE" id="PS51671">
    <property type="entry name" value="ACT"/>
    <property type="match status" value="1"/>
</dbReference>
<keyword evidence="15" id="KW-0511">Multifunctional enzyme</keyword>